<keyword evidence="3 9" id="KW-0863">Zinc-finger</keyword>
<evidence type="ECO:0000256" key="9">
    <source>
        <dbReference type="PROSITE-ProRule" id="PRU00042"/>
    </source>
</evidence>
<protein>
    <submittedName>
        <fullName evidence="14">Zinc finger protein 541</fullName>
    </submittedName>
</protein>
<dbReference type="GO" id="GO:0005667">
    <property type="term" value="C:transcription regulator complex"/>
    <property type="evidence" value="ECO:0007669"/>
    <property type="project" value="TreeGrafter"/>
</dbReference>
<keyword evidence="6" id="KW-0238">DNA-binding</keyword>
<feature type="domain" description="ELM2" evidence="12">
    <location>
        <begin position="745"/>
        <end position="837"/>
    </location>
</feature>
<keyword evidence="15" id="KW-1185">Reference proteome</keyword>
<feature type="compositionally biased region" description="Polar residues" evidence="10">
    <location>
        <begin position="546"/>
        <end position="558"/>
    </location>
</feature>
<evidence type="ECO:0000256" key="5">
    <source>
        <dbReference type="ARBA" id="ARBA00023015"/>
    </source>
</evidence>
<evidence type="ECO:0000256" key="2">
    <source>
        <dbReference type="ARBA" id="ARBA00022723"/>
    </source>
</evidence>
<keyword evidence="4" id="KW-0862">Zinc</keyword>
<dbReference type="GO" id="GO:0003714">
    <property type="term" value="F:transcription corepressor activity"/>
    <property type="evidence" value="ECO:0007669"/>
    <property type="project" value="TreeGrafter"/>
</dbReference>
<dbReference type="GO" id="GO:0003677">
    <property type="term" value="F:DNA binding"/>
    <property type="evidence" value="ECO:0007669"/>
    <property type="project" value="UniProtKB-KW"/>
</dbReference>
<dbReference type="Pfam" id="PF00096">
    <property type="entry name" value="zf-C2H2"/>
    <property type="match status" value="2"/>
</dbReference>
<dbReference type="Pfam" id="PF13912">
    <property type="entry name" value="zf-C2H2_6"/>
    <property type="match status" value="1"/>
</dbReference>
<evidence type="ECO:0000256" key="8">
    <source>
        <dbReference type="ARBA" id="ARBA00023242"/>
    </source>
</evidence>
<dbReference type="Gene3D" id="3.30.160.60">
    <property type="entry name" value="Classic Zinc Finger"/>
    <property type="match status" value="3"/>
</dbReference>
<feature type="compositionally biased region" description="Polar residues" evidence="10">
    <location>
        <begin position="361"/>
        <end position="383"/>
    </location>
</feature>
<feature type="compositionally biased region" description="Polar residues" evidence="10">
    <location>
        <begin position="497"/>
        <end position="520"/>
    </location>
</feature>
<dbReference type="STRING" id="62062.ENSHHUP00000082502"/>
<evidence type="ECO:0000256" key="10">
    <source>
        <dbReference type="SAM" id="MobiDB-lite"/>
    </source>
</evidence>
<name>A0A4W5R1L9_9TELE</name>
<feature type="compositionally biased region" description="Basic residues" evidence="10">
    <location>
        <begin position="454"/>
        <end position="465"/>
    </location>
</feature>
<comment type="subcellular location">
    <subcellularLocation>
        <location evidence="1">Nucleus</location>
    </subcellularLocation>
</comment>
<dbReference type="Pfam" id="PF00249">
    <property type="entry name" value="Myb_DNA-binding"/>
    <property type="match status" value="1"/>
</dbReference>
<dbReference type="PROSITE" id="PS51293">
    <property type="entry name" value="SANT"/>
    <property type="match status" value="1"/>
</dbReference>
<dbReference type="PROSITE" id="PS00028">
    <property type="entry name" value="ZINC_FINGER_C2H2_1"/>
    <property type="match status" value="4"/>
</dbReference>
<evidence type="ECO:0000256" key="1">
    <source>
        <dbReference type="ARBA" id="ARBA00004123"/>
    </source>
</evidence>
<dbReference type="PROSITE" id="PS51156">
    <property type="entry name" value="ELM2"/>
    <property type="match status" value="1"/>
</dbReference>
<dbReference type="InterPro" id="IPR017884">
    <property type="entry name" value="SANT_dom"/>
</dbReference>
<evidence type="ECO:0000259" key="11">
    <source>
        <dbReference type="PROSITE" id="PS50157"/>
    </source>
</evidence>
<keyword evidence="5" id="KW-0805">Transcription regulation</keyword>
<dbReference type="InterPro" id="IPR013087">
    <property type="entry name" value="Znf_C2H2_type"/>
</dbReference>
<feature type="compositionally biased region" description="Polar residues" evidence="10">
    <location>
        <begin position="604"/>
        <end position="619"/>
    </location>
</feature>
<dbReference type="Gene3D" id="1.10.10.60">
    <property type="entry name" value="Homeodomain-like"/>
    <property type="match status" value="1"/>
</dbReference>
<feature type="compositionally biased region" description="Low complexity" evidence="10">
    <location>
        <begin position="585"/>
        <end position="599"/>
    </location>
</feature>
<evidence type="ECO:0000313" key="15">
    <source>
        <dbReference type="Proteomes" id="UP000314982"/>
    </source>
</evidence>
<dbReference type="SMART" id="SM00355">
    <property type="entry name" value="ZnF_C2H2"/>
    <property type="match status" value="4"/>
</dbReference>
<reference evidence="15" key="1">
    <citation type="submission" date="2018-06" db="EMBL/GenBank/DDBJ databases">
        <title>Genome assembly of Danube salmon.</title>
        <authorList>
            <person name="Macqueen D.J."/>
            <person name="Gundappa M.K."/>
        </authorList>
    </citation>
    <scope>NUCLEOTIDE SEQUENCE [LARGE SCALE GENOMIC DNA]</scope>
</reference>
<dbReference type="InterPro" id="IPR001005">
    <property type="entry name" value="SANT/Myb"/>
</dbReference>
<dbReference type="SUPFAM" id="SSF57667">
    <property type="entry name" value="beta-beta-alpha zinc fingers"/>
    <property type="match status" value="2"/>
</dbReference>
<reference evidence="14" key="3">
    <citation type="submission" date="2025-09" db="UniProtKB">
        <authorList>
            <consortium name="Ensembl"/>
        </authorList>
    </citation>
    <scope>IDENTIFICATION</scope>
</reference>
<feature type="domain" description="C2H2-type" evidence="11">
    <location>
        <begin position="87"/>
        <end position="114"/>
    </location>
</feature>
<dbReference type="FunFam" id="3.30.160.60:FF:000656">
    <property type="entry name" value="Zinc finger protein 541"/>
    <property type="match status" value="1"/>
</dbReference>
<dbReference type="GO" id="GO:0008270">
    <property type="term" value="F:zinc ion binding"/>
    <property type="evidence" value="ECO:0007669"/>
    <property type="project" value="UniProtKB-KW"/>
</dbReference>
<dbReference type="FunFam" id="1.10.10.60:FF:000012">
    <property type="entry name" value="Metastasis-associated 1 family, member 3"/>
    <property type="match status" value="1"/>
</dbReference>
<dbReference type="InterPro" id="IPR009057">
    <property type="entry name" value="Homeodomain-like_sf"/>
</dbReference>
<feature type="compositionally biased region" description="Basic and acidic residues" evidence="10">
    <location>
        <begin position="930"/>
        <end position="941"/>
    </location>
</feature>
<dbReference type="PANTHER" id="PTHR16089">
    <property type="entry name" value="REST COREPRESSOR COREST PROTEIN-RELATED"/>
    <property type="match status" value="1"/>
</dbReference>
<dbReference type="InterPro" id="IPR000949">
    <property type="entry name" value="ELM2_dom"/>
</dbReference>
<dbReference type="InterPro" id="IPR036236">
    <property type="entry name" value="Znf_C2H2_sf"/>
</dbReference>
<feature type="region of interest" description="Disordered" evidence="10">
    <location>
        <begin position="356"/>
        <end position="383"/>
    </location>
</feature>
<feature type="domain" description="SANT" evidence="13">
    <location>
        <begin position="852"/>
        <end position="903"/>
    </location>
</feature>
<dbReference type="GO" id="GO:0006357">
    <property type="term" value="P:regulation of transcription by RNA polymerase II"/>
    <property type="evidence" value="ECO:0007669"/>
    <property type="project" value="TreeGrafter"/>
</dbReference>
<reference evidence="14" key="2">
    <citation type="submission" date="2025-08" db="UniProtKB">
        <authorList>
            <consortium name="Ensembl"/>
        </authorList>
    </citation>
    <scope>IDENTIFICATION</scope>
</reference>
<dbReference type="SMART" id="SM00717">
    <property type="entry name" value="SANT"/>
    <property type="match status" value="1"/>
</dbReference>
<proteinExistence type="predicted"/>
<feature type="region of interest" description="Disordered" evidence="10">
    <location>
        <begin position="447"/>
        <end position="625"/>
    </location>
</feature>
<dbReference type="GeneTree" id="ENSGT00940000160330"/>
<evidence type="ECO:0000256" key="4">
    <source>
        <dbReference type="ARBA" id="ARBA00022833"/>
    </source>
</evidence>
<keyword evidence="8" id="KW-0539">Nucleus</keyword>
<keyword evidence="7" id="KW-0804">Transcription</keyword>
<accession>A0A4W5R1L9</accession>
<feature type="domain" description="C2H2-type" evidence="11">
    <location>
        <begin position="966"/>
        <end position="993"/>
    </location>
</feature>
<evidence type="ECO:0000313" key="14">
    <source>
        <dbReference type="Ensembl" id="ENSHHUP00000082502.1"/>
    </source>
</evidence>
<evidence type="ECO:0000259" key="13">
    <source>
        <dbReference type="PROSITE" id="PS51293"/>
    </source>
</evidence>
<sequence>MLETDECTKGCFPPHSTSEHFTIDDVDVLNAPNPPLPFSHPFHPEPWMGCEPNRNMEIDNSSGPVIVGEGTLLEPFSLTVPVRSSPYECTLCHKMFGTANTLNKHLLTHQQERPHVCPICQRAFKRHDHLNGHMLTHQKRKQFRCAEPGCQKSYCDSHSLKRHYISQHGLPLIAPMSQIPPHPTHPAHSATTQWEPVDSAAYLGGSTAHCNYHPMFLTQPKPTLDTQQKVADYSGFFSFNSYKGFAPPSGLQLNNYSEQNISQSRPFLVLDTGMQQSDKGPCSECPGELNPPQWAPEPSNITAATLPSLPPGVDGPSPHGWESVVDFPVSDLQVLEEMLSCHPCSEAGNREFLVKPASPEKSYSPSKQEQSTYGQMNSEGKPQVNTQLHSFEPTASSGSSVTSTSFPNTVFIHSSSSLPNKPNPVPPIPPPPAIVLPCLYSVLKSETCNPKTDSKRKRERRKKGRAVNLPAPPLPTPRPTSLLAPRRPRPRPHYLVSPSQVAMASFSSDSNPCQTFQGRTVSVPGEGQQCSDRIFPSSHKTEQSNKARSSSGPYTPSIKTEPYSPEPGERGPQTQRSQSRTEDMPLSPLVLPVSVPVSVKTDPDTPSSLNAENPQNGSGRSKRSRRLDFMKTLIIPPPMLPQPSPRRLLSEEGGGAPWCRAAGGYPSQLRSPMYLADHLLNPSFQPPPYTPPPMLSPLRPGTGLYFSTVPWLHPGPPPPSSYTASLDGADGFSLMMDDTVVNIEPRINVGQRFQAEIPPTRNLLLMLYDEHPAQLVWAPWGDISSNVETQKGVTELIDLCCSSVLPGGGTNTELALHCLHEVQGDILAALDLLLVRGDFRSSTHPLSDYHYPGSDDWSPQEKKLFCKALLTHEKDFQLIHSVLQTKSVTQCVEYYYAMKKLKKFKQRSRGSDKKEAAGEEPQMESPGCYEDNHVGRREPRRTLTKRGNRTKGVQEEQTTTGGALEYICRECGRVFDKVKSRSAHMKTHRQQEREWLTRYVWPMGCPADNPHQGDPGQDSAKVPLLYCTRGILYST</sequence>
<evidence type="ECO:0000256" key="6">
    <source>
        <dbReference type="ARBA" id="ARBA00023125"/>
    </source>
</evidence>
<dbReference type="PROSITE" id="PS50157">
    <property type="entry name" value="ZINC_FINGER_C2H2_2"/>
    <property type="match status" value="3"/>
</dbReference>
<feature type="domain" description="C2H2-type" evidence="11">
    <location>
        <begin position="115"/>
        <end position="142"/>
    </location>
</feature>
<dbReference type="GO" id="GO:0000118">
    <property type="term" value="C:histone deacetylase complex"/>
    <property type="evidence" value="ECO:0007669"/>
    <property type="project" value="TreeGrafter"/>
</dbReference>
<dbReference type="PANTHER" id="PTHR16089:SF23">
    <property type="entry name" value="ZINC FINGER PROTEIN 541"/>
    <property type="match status" value="1"/>
</dbReference>
<dbReference type="Pfam" id="PF01448">
    <property type="entry name" value="ELM2"/>
    <property type="match status" value="1"/>
</dbReference>
<dbReference type="SMART" id="SM01189">
    <property type="entry name" value="ELM2"/>
    <property type="match status" value="1"/>
</dbReference>
<dbReference type="InterPro" id="IPR051066">
    <property type="entry name" value="Trans_reg/Corepressor"/>
</dbReference>
<dbReference type="AlphaFoldDB" id="A0A4W5R1L9"/>
<feature type="region of interest" description="Disordered" evidence="10">
    <location>
        <begin position="907"/>
        <end position="957"/>
    </location>
</feature>
<keyword evidence="2" id="KW-0479">Metal-binding</keyword>
<dbReference type="SUPFAM" id="SSF46689">
    <property type="entry name" value="Homeodomain-like"/>
    <property type="match status" value="1"/>
</dbReference>
<dbReference type="Ensembl" id="ENSHHUT00000085110.1">
    <property type="protein sequence ID" value="ENSHHUP00000082502.1"/>
    <property type="gene ID" value="ENSHHUG00000047947.1"/>
</dbReference>
<evidence type="ECO:0000259" key="12">
    <source>
        <dbReference type="PROSITE" id="PS51156"/>
    </source>
</evidence>
<evidence type="ECO:0000256" key="7">
    <source>
        <dbReference type="ARBA" id="ARBA00023163"/>
    </source>
</evidence>
<dbReference type="Proteomes" id="UP000314982">
    <property type="component" value="Unassembled WGS sequence"/>
</dbReference>
<evidence type="ECO:0000256" key="3">
    <source>
        <dbReference type="ARBA" id="ARBA00022771"/>
    </source>
</evidence>
<organism evidence="14 15">
    <name type="scientific">Hucho hucho</name>
    <name type="common">huchen</name>
    <dbReference type="NCBI Taxonomy" id="62062"/>
    <lineage>
        <taxon>Eukaryota</taxon>
        <taxon>Metazoa</taxon>
        <taxon>Chordata</taxon>
        <taxon>Craniata</taxon>
        <taxon>Vertebrata</taxon>
        <taxon>Euteleostomi</taxon>
        <taxon>Actinopterygii</taxon>
        <taxon>Neopterygii</taxon>
        <taxon>Teleostei</taxon>
        <taxon>Protacanthopterygii</taxon>
        <taxon>Salmoniformes</taxon>
        <taxon>Salmonidae</taxon>
        <taxon>Salmoninae</taxon>
        <taxon>Hucho</taxon>
    </lineage>
</organism>